<evidence type="ECO:0000313" key="2">
    <source>
        <dbReference type="Proteomes" id="UP000037446"/>
    </source>
</evidence>
<evidence type="ECO:0000313" key="1">
    <source>
        <dbReference type="EMBL" id="KNH03215.1"/>
    </source>
</evidence>
<protein>
    <submittedName>
        <fullName evidence="1">Uncharacterized protein</fullName>
    </submittedName>
</protein>
<name>A0A0L1KGK7_9SPHN</name>
<dbReference type="EMBL" id="JYNE01000015">
    <property type="protein sequence ID" value="KNH03215.1"/>
    <property type="molecule type" value="Genomic_DNA"/>
</dbReference>
<dbReference type="Proteomes" id="UP000037446">
    <property type="component" value="Unassembled WGS sequence"/>
</dbReference>
<proteinExistence type="predicted"/>
<organism evidence="1 2">
    <name type="scientific">Qipengyuania citrea LAMA 915</name>
    <dbReference type="NCBI Taxonomy" id="1306953"/>
    <lineage>
        <taxon>Bacteria</taxon>
        <taxon>Pseudomonadati</taxon>
        <taxon>Pseudomonadota</taxon>
        <taxon>Alphaproteobacteria</taxon>
        <taxon>Sphingomonadales</taxon>
        <taxon>Erythrobacteraceae</taxon>
        <taxon>Qipengyuania</taxon>
    </lineage>
</organism>
<sequence>MVHIRSMFCAWRAASARFASRCCPMVERVPVENDAEKADHCPAATRRRRSLRHRS</sequence>
<gene>
    <name evidence="1" type="ORF">J121_1802</name>
</gene>
<comment type="caution">
    <text evidence="1">The sequence shown here is derived from an EMBL/GenBank/DDBJ whole genome shotgun (WGS) entry which is preliminary data.</text>
</comment>
<reference evidence="1" key="1">
    <citation type="submission" date="2015-02" db="EMBL/GenBank/DDBJ databases">
        <authorList>
            <person name="Chooi Y.-H."/>
        </authorList>
    </citation>
    <scope>NUCLEOTIDE SEQUENCE [LARGE SCALE GENOMIC DNA]</scope>
    <source>
        <strain evidence="1">LAMA 915</strain>
    </source>
</reference>
<dbReference type="STRING" id="1306953.J121_1802"/>
<dbReference type="AlphaFoldDB" id="A0A0L1KGK7"/>
<accession>A0A0L1KGK7</accession>
<dbReference type="PATRIC" id="fig|1306953.7.peg.1852"/>